<feature type="region of interest" description="Disordered" evidence="1">
    <location>
        <begin position="1202"/>
        <end position="1274"/>
    </location>
</feature>
<feature type="compositionally biased region" description="Pro residues" evidence="1">
    <location>
        <begin position="101"/>
        <end position="114"/>
    </location>
</feature>
<evidence type="ECO:0000313" key="3">
    <source>
        <dbReference type="Proteomes" id="UP001437256"/>
    </source>
</evidence>
<feature type="compositionally biased region" description="Basic residues" evidence="1">
    <location>
        <begin position="7"/>
        <end position="17"/>
    </location>
</feature>
<protein>
    <submittedName>
        <fullName evidence="2">Uncharacterized protein</fullName>
    </submittedName>
</protein>
<evidence type="ECO:0000256" key="1">
    <source>
        <dbReference type="SAM" id="MobiDB-lite"/>
    </source>
</evidence>
<organism evidence="2 3">
    <name type="scientific">Marasmius tenuissimus</name>
    <dbReference type="NCBI Taxonomy" id="585030"/>
    <lineage>
        <taxon>Eukaryota</taxon>
        <taxon>Fungi</taxon>
        <taxon>Dikarya</taxon>
        <taxon>Basidiomycota</taxon>
        <taxon>Agaricomycotina</taxon>
        <taxon>Agaricomycetes</taxon>
        <taxon>Agaricomycetidae</taxon>
        <taxon>Agaricales</taxon>
        <taxon>Marasmiineae</taxon>
        <taxon>Marasmiaceae</taxon>
        <taxon>Marasmius</taxon>
    </lineage>
</organism>
<accession>A0ABR2ZEK5</accession>
<feature type="region of interest" description="Disordered" evidence="1">
    <location>
        <begin position="95"/>
        <end position="127"/>
    </location>
</feature>
<keyword evidence="3" id="KW-1185">Reference proteome</keyword>
<proteinExistence type="predicted"/>
<gene>
    <name evidence="2" type="ORF">AAF712_013125</name>
</gene>
<name>A0ABR2ZEK5_9AGAR</name>
<dbReference type="EMBL" id="JBBXMP010000193">
    <property type="protein sequence ID" value="KAL0060081.1"/>
    <property type="molecule type" value="Genomic_DNA"/>
</dbReference>
<feature type="region of interest" description="Disordered" evidence="1">
    <location>
        <begin position="186"/>
        <end position="206"/>
    </location>
</feature>
<evidence type="ECO:0000313" key="2">
    <source>
        <dbReference type="EMBL" id="KAL0060081.1"/>
    </source>
</evidence>
<dbReference type="Proteomes" id="UP001437256">
    <property type="component" value="Unassembled WGS sequence"/>
</dbReference>
<sequence>MALARSTKLRKVAKKKALANDEDLQTPGVGPMNDWDLQTPGAGPSNAPAPLEDTPNLRRSGRKRALPRFEDFEISSVSAIVRRSRGDTLAPLSALATPLRVPSPPPQMALPPPELQGQPEAGPPPPALLPAVVRAYYETKPNELRIFHVYDAKEPSRYPDDSQFVTSPNFVSNKHPDASTRVQKTMALSEKTTPGQKKETPEAPPPYAPLPNASTCKLFQWAYESNGVTEGSLDNLVHNVILQPDFDPSHFKNFSAKRELKKLDAPLPSSQGKTPEISTKPSLFRKKKTTDPKPKASKTPPYNFDDSIWRRGRISIPMPCVGHKHQSESDAPQLVIDDVWYRKPTTIIKSLVQDDEFYKLHLRPYKEFWVDPSTLRPNGTQRIYGEAFTSNRAIHIEREKLDRLEKLGVNDDLETVVIWMMMASDSTHLANFGTASSWPIYMYLGNHTKYERGHPKFFTAHHLAYIPQVPDTIRDVYREAYGCAPSDDVMKHLKREVMQAVWDLIMDKDFLDAYEKSMVIKCADKVKRRFLPEFFSYSADYPEKIAVVCVKYLGNCLCVRCIIEKSQVQHMGTKLDMRRRIQLKRIDDERRQKAVNDARWHIFVDGRSVECDPVKHLLDDHSLIPTRNTFSTKLLPFGFDLYLLLVIDLLHEFELGVWKAVLTHLIRLLYAQRKKKKKDQGVDVMDERFRRVPTFGRNTIRRFHNNVSQMKKLAARDFEDILQCAMPCFEGLFDDPAVDKMVQDLLFDLATWHAYAKLRLHTDSTVVSFEDATSRLGKSLRKFAKDSDKFETTETPREVEARGRRAVAAAKRKADGSGTAPKKSGARVKKFSLATAKLHFLGDYPSAIKEYGTTDSYTTRNQKHGLQIVRHEGRKRVLKSIKTHVPIVPRQKRIGKKKRLLAAGQEPLTKTDPNVHHHTSAGTEHRVLLSDINWIDEGENGEFEEDMATRDFTPKLKDHLLHWLLGSDSKTEYTTDKRSQLTFTNDTVFAHKTIRFNYNTYDRQRGQDSINSRLHPDIYTLSPDAVGNDSQHPYQYAQVIGTFHTHVRLEPSVLTKKVPITQRVEFLWVRWYQVDTSYRSGFRAKRLYRLFFPPPEDANAFGFVDPTDVIRGAHIIPAFNHGPSETGKRLAPTSLARQLMSLNSSGKRELEEDDWKFYHVGMFADRDTVMRFRGGGVGHPQFHEYLRYFEKDAGLDTQVLPRYDTNGEEVVPSADDNDPVDEEEEVVRQGDEQEDDSSGSEDWVMSPAPSEHSDEDEVDGAMDEDDEDMEHAAL</sequence>
<feature type="compositionally biased region" description="Acidic residues" evidence="1">
    <location>
        <begin position="1253"/>
        <end position="1274"/>
    </location>
</feature>
<dbReference type="Pfam" id="PF18759">
    <property type="entry name" value="Plavaka"/>
    <property type="match status" value="1"/>
</dbReference>
<comment type="caution">
    <text evidence="2">The sequence shown here is derived from an EMBL/GenBank/DDBJ whole genome shotgun (WGS) entry which is preliminary data.</text>
</comment>
<feature type="compositionally biased region" description="Acidic residues" evidence="1">
    <location>
        <begin position="1215"/>
        <end position="1225"/>
    </location>
</feature>
<feature type="region of interest" description="Disordered" evidence="1">
    <location>
        <begin position="263"/>
        <end position="302"/>
    </location>
</feature>
<feature type="region of interest" description="Disordered" evidence="1">
    <location>
        <begin position="1"/>
        <end position="65"/>
    </location>
</feature>
<dbReference type="InterPro" id="IPR041078">
    <property type="entry name" value="Plavaka"/>
</dbReference>
<feature type="compositionally biased region" description="Polar residues" evidence="1">
    <location>
        <begin position="268"/>
        <end position="281"/>
    </location>
</feature>
<reference evidence="2 3" key="1">
    <citation type="submission" date="2024-05" db="EMBL/GenBank/DDBJ databases">
        <title>A draft genome resource for the thread blight pathogen Marasmius tenuissimus strain MS-2.</title>
        <authorList>
            <person name="Yulfo-Soto G.E."/>
            <person name="Baruah I.K."/>
            <person name="Amoako-Attah I."/>
            <person name="Bukari Y."/>
            <person name="Meinhardt L.W."/>
            <person name="Bailey B.A."/>
            <person name="Cohen S.P."/>
        </authorList>
    </citation>
    <scope>NUCLEOTIDE SEQUENCE [LARGE SCALE GENOMIC DNA]</scope>
    <source>
        <strain evidence="2 3">MS-2</strain>
    </source>
</reference>